<dbReference type="GO" id="GO:0005525">
    <property type="term" value="F:GTP binding"/>
    <property type="evidence" value="ECO:0007669"/>
    <property type="project" value="InterPro"/>
</dbReference>
<feature type="compositionally biased region" description="Low complexity" evidence="1">
    <location>
        <begin position="177"/>
        <end position="186"/>
    </location>
</feature>
<dbReference type="GO" id="GO:0003924">
    <property type="term" value="F:GTPase activity"/>
    <property type="evidence" value="ECO:0007669"/>
    <property type="project" value="InterPro"/>
</dbReference>
<dbReference type="Pfam" id="PF00071">
    <property type="entry name" value="Ras"/>
    <property type="match status" value="1"/>
</dbReference>
<protein>
    <submittedName>
        <fullName evidence="2">Uncharacterized protein</fullName>
    </submittedName>
</protein>
<organism evidence="2 3">
    <name type="scientific">Skeletonema marinoi</name>
    <dbReference type="NCBI Taxonomy" id="267567"/>
    <lineage>
        <taxon>Eukaryota</taxon>
        <taxon>Sar</taxon>
        <taxon>Stramenopiles</taxon>
        <taxon>Ochrophyta</taxon>
        <taxon>Bacillariophyta</taxon>
        <taxon>Coscinodiscophyceae</taxon>
        <taxon>Thalassiosirophycidae</taxon>
        <taxon>Thalassiosirales</taxon>
        <taxon>Skeletonemataceae</taxon>
        <taxon>Skeletonema</taxon>
        <taxon>Skeletonema marinoi-dohrnii complex</taxon>
    </lineage>
</organism>
<dbReference type="PROSITE" id="PS51419">
    <property type="entry name" value="RAB"/>
    <property type="match status" value="1"/>
</dbReference>
<feature type="compositionally biased region" description="Polar residues" evidence="1">
    <location>
        <begin position="106"/>
        <end position="129"/>
    </location>
</feature>
<dbReference type="AlphaFoldDB" id="A0AAD8XVY4"/>
<comment type="caution">
    <text evidence="2">The sequence shown here is derived from an EMBL/GenBank/DDBJ whole genome shotgun (WGS) entry which is preliminary data.</text>
</comment>
<feature type="region of interest" description="Disordered" evidence="1">
    <location>
        <begin position="213"/>
        <end position="241"/>
    </location>
</feature>
<evidence type="ECO:0000256" key="1">
    <source>
        <dbReference type="SAM" id="MobiDB-lite"/>
    </source>
</evidence>
<accession>A0AAD8XVY4</accession>
<evidence type="ECO:0000313" key="2">
    <source>
        <dbReference type="EMBL" id="KAK1734495.1"/>
    </source>
</evidence>
<dbReference type="EMBL" id="JATAAI010000038">
    <property type="protein sequence ID" value="KAK1734495.1"/>
    <property type="molecule type" value="Genomic_DNA"/>
</dbReference>
<dbReference type="Gene3D" id="3.40.50.300">
    <property type="entry name" value="P-loop containing nucleotide triphosphate hydrolases"/>
    <property type="match status" value="1"/>
</dbReference>
<feature type="region of interest" description="Disordered" evidence="1">
    <location>
        <begin position="71"/>
        <end position="188"/>
    </location>
</feature>
<dbReference type="Proteomes" id="UP001224775">
    <property type="component" value="Unassembled WGS sequence"/>
</dbReference>
<feature type="compositionally biased region" description="Basic residues" evidence="1">
    <location>
        <begin position="159"/>
        <end position="168"/>
    </location>
</feature>
<dbReference type="SUPFAM" id="SSF52540">
    <property type="entry name" value="P-loop containing nucleoside triphosphate hydrolases"/>
    <property type="match status" value="1"/>
</dbReference>
<dbReference type="InterPro" id="IPR001806">
    <property type="entry name" value="Small_GTPase"/>
</dbReference>
<proteinExistence type="predicted"/>
<reference evidence="2" key="1">
    <citation type="submission" date="2023-06" db="EMBL/GenBank/DDBJ databases">
        <title>Survivors Of The Sea: Transcriptome response of Skeletonema marinoi to long-term dormancy.</title>
        <authorList>
            <person name="Pinder M.I.M."/>
            <person name="Kourtchenko O."/>
            <person name="Robertson E.K."/>
            <person name="Larsson T."/>
            <person name="Maumus F."/>
            <person name="Osuna-Cruz C.M."/>
            <person name="Vancaester E."/>
            <person name="Stenow R."/>
            <person name="Vandepoele K."/>
            <person name="Ploug H."/>
            <person name="Bruchert V."/>
            <person name="Godhe A."/>
            <person name="Topel M."/>
        </authorList>
    </citation>
    <scope>NUCLEOTIDE SEQUENCE</scope>
    <source>
        <strain evidence="2">R05AC</strain>
    </source>
</reference>
<dbReference type="InterPro" id="IPR027417">
    <property type="entry name" value="P-loop_NTPase"/>
</dbReference>
<feature type="non-terminal residue" evidence="2">
    <location>
        <position position="1"/>
    </location>
</feature>
<name>A0AAD8XVY4_9STRA</name>
<gene>
    <name evidence="2" type="ORF">QTG54_014743</name>
</gene>
<feature type="compositionally biased region" description="Low complexity" evidence="1">
    <location>
        <begin position="136"/>
        <end position="149"/>
    </location>
</feature>
<evidence type="ECO:0000313" key="3">
    <source>
        <dbReference type="Proteomes" id="UP001224775"/>
    </source>
</evidence>
<keyword evidence="3" id="KW-1185">Reference proteome</keyword>
<sequence length="252" mass="26875">MVTIIIGNNEYNSNTSEAVPEYEVEQLAQALNVMYIPTSSKLDVNVTSLFQRVAEEVLVRRKRGVVAGAGDYGYSNGRQVKNGGLGGGLGGRYHSSGNGSGGGNNDTTRPSSPVSSKDLYGNNTSSSMMLPNDIMNGNNSSTHNNNDNDAMSTPSDKKKSNHKRRRSSNKPQNNKESSTSTSSTTTAEGCAGSVGAMISACTDADLKDENGEHKYDITMGDDEEDDVVHKNGEEDGENNGSFFMMCGPTTWC</sequence>